<proteinExistence type="predicted"/>
<keyword evidence="6 8" id="KW-0472">Membrane</keyword>
<name>A0A0C2G5Z9_9BILA</name>
<evidence type="ECO:0000256" key="8">
    <source>
        <dbReference type="SAM" id="Phobius"/>
    </source>
</evidence>
<evidence type="ECO:0000256" key="1">
    <source>
        <dbReference type="ARBA" id="ARBA00004141"/>
    </source>
</evidence>
<keyword evidence="3 8" id="KW-0812">Transmembrane</keyword>
<dbReference type="Proteomes" id="UP000054047">
    <property type="component" value="Unassembled WGS sequence"/>
</dbReference>
<dbReference type="GO" id="GO:0043005">
    <property type="term" value="C:neuron projection"/>
    <property type="evidence" value="ECO:0007669"/>
    <property type="project" value="TreeGrafter"/>
</dbReference>
<evidence type="ECO:0000256" key="6">
    <source>
        <dbReference type="ARBA" id="ARBA00023136"/>
    </source>
</evidence>
<evidence type="ECO:0000256" key="7">
    <source>
        <dbReference type="PIRSR" id="PIRSR600175-1"/>
    </source>
</evidence>
<dbReference type="InterPro" id="IPR000175">
    <property type="entry name" value="Na/ntran_symport"/>
</dbReference>
<comment type="subcellular location">
    <subcellularLocation>
        <location evidence="1">Membrane</location>
        <topology evidence="1">Multi-pass membrane protein</topology>
    </subcellularLocation>
</comment>
<dbReference type="Pfam" id="PF00209">
    <property type="entry name" value="SNF"/>
    <property type="match status" value="1"/>
</dbReference>
<evidence type="ECO:0000256" key="2">
    <source>
        <dbReference type="ARBA" id="ARBA00022448"/>
    </source>
</evidence>
<feature type="binding site" evidence="7">
    <location>
        <position position="40"/>
    </location>
    <ligand>
        <name>Na(+)</name>
        <dbReference type="ChEBI" id="CHEBI:29101"/>
        <label>1</label>
    </ligand>
</feature>
<dbReference type="GO" id="GO:0005886">
    <property type="term" value="C:plasma membrane"/>
    <property type="evidence" value="ECO:0007669"/>
    <property type="project" value="TreeGrafter"/>
</dbReference>
<dbReference type="PANTHER" id="PTHR11616:SF265">
    <property type="entry name" value="TRANSPORTER"/>
    <property type="match status" value="1"/>
</dbReference>
<evidence type="ECO:0000313" key="9">
    <source>
        <dbReference type="EMBL" id="KIH54339.1"/>
    </source>
</evidence>
<gene>
    <name evidence="9" type="ORF">ANCDUO_15516</name>
</gene>
<dbReference type="AlphaFoldDB" id="A0A0C2G5Z9"/>
<evidence type="ECO:0000256" key="4">
    <source>
        <dbReference type="ARBA" id="ARBA00022847"/>
    </source>
</evidence>
<evidence type="ECO:0000313" key="10">
    <source>
        <dbReference type="Proteomes" id="UP000054047"/>
    </source>
</evidence>
<dbReference type="GO" id="GO:0005332">
    <property type="term" value="F:gamma-aminobutyric acid:sodium:chloride symporter activity"/>
    <property type="evidence" value="ECO:0007669"/>
    <property type="project" value="TreeGrafter"/>
</dbReference>
<feature type="binding site" evidence="7">
    <location>
        <position position="37"/>
    </location>
    <ligand>
        <name>Na(+)</name>
        <dbReference type="ChEBI" id="CHEBI:29101"/>
        <label>1</label>
    </ligand>
</feature>
<keyword evidence="7" id="KW-0915">Sodium</keyword>
<dbReference type="GO" id="GO:0046872">
    <property type="term" value="F:metal ion binding"/>
    <property type="evidence" value="ECO:0007669"/>
    <property type="project" value="UniProtKB-KW"/>
</dbReference>
<dbReference type="PANTHER" id="PTHR11616">
    <property type="entry name" value="SODIUM/CHLORIDE DEPENDENT TRANSPORTER"/>
    <property type="match status" value="1"/>
</dbReference>
<evidence type="ECO:0000256" key="5">
    <source>
        <dbReference type="ARBA" id="ARBA00022989"/>
    </source>
</evidence>
<evidence type="ECO:0000256" key="3">
    <source>
        <dbReference type="ARBA" id="ARBA00022692"/>
    </source>
</evidence>
<keyword evidence="2" id="KW-0813">Transport</keyword>
<dbReference type="EMBL" id="KN739258">
    <property type="protein sequence ID" value="KIH54339.1"/>
    <property type="molecule type" value="Genomic_DNA"/>
</dbReference>
<keyword evidence="7" id="KW-0479">Metal-binding</keyword>
<protein>
    <recommendedName>
        <fullName evidence="11">Sodium:neurotransmitter symporter family protein</fullName>
    </recommendedName>
</protein>
<feature type="transmembrane region" description="Helical" evidence="8">
    <location>
        <begin position="66"/>
        <end position="82"/>
    </location>
</feature>
<keyword evidence="4" id="KW-0769">Symport</keyword>
<feature type="binding site" evidence="7">
    <location>
        <position position="41"/>
    </location>
    <ligand>
        <name>Na(+)</name>
        <dbReference type="ChEBI" id="CHEBI:29101"/>
        <label>1</label>
    </ligand>
</feature>
<reference evidence="9 10" key="1">
    <citation type="submission" date="2013-12" db="EMBL/GenBank/DDBJ databases">
        <title>Draft genome of the parsitic nematode Ancylostoma duodenale.</title>
        <authorList>
            <person name="Mitreva M."/>
        </authorList>
    </citation>
    <scope>NUCLEOTIDE SEQUENCE [LARGE SCALE GENOMIC DNA]</scope>
    <source>
        <strain evidence="9 10">Zhejiang</strain>
    </source>
</reference>
<feature type="non-terminal residue" evidence="9">
    <location>
        <position position="1"/>
    </location>
</feature>
<dbReference type="OrthoDB" id="6581954at2759"/>
<organism evidence="9 10">
    <name type="scientific">Ancylostoma duodenale</name>
    <dbReference type="NCBI Taxonomy" id="51022"/>
    <lineage>
        <taxon>Eukaryota</taxon>
        <taxon>Metazoa</taxon>
        <taxon>Ecdysozoa</taxon>
        <taxon>Nematoda</taxon>
        <taxon>Chromadorea</taxon>
        <taxon>Rhabditida</taxon>
        <taxon>Rhabditina</taxon>
        <taxon>Rhabditomorpha</taxon>
        <taxon>Strongyloidea</taxon>
        <taxon>Ancylostomatidae</taxon>
        <taxon>Ancylostomatinae</taxon>
        <taxon>Ancylostoma</taxon>
    </lineage>
</organism>
<sequence>VAQAGPGLLFLAYPSGILQLPYTNVWSLLFFSMVLFLGIDSQFCTMEGFFTAIIDEFPQLIRGKKYGREIFVGIGVMIFGLVKYQPLRIAAYNYDYPFWGHVFGWFLSLSSMLCIPGYAIYAWVTTDGTVSEKFKKLCRPDIEIEKANHEVHDDTEMQDFHQLI</sequence>
<keyword evidence="5 8" id="KW-1133">Transmembrane helix</keyword>
<dbReference type="InterPro" id="IPR037272">
    <property type="entry name" value="SNS_sf"/>
</dbReference>
<keyword evidence="10" id="KW-1185">Reference proteome</keyword>
<dbReference type="PROSITE" id="PS50267">
    <property type="entry name" value="NA_NEUROTRAN_SYMP_3"/>
    <property type="match status" value="2"/>
</dbReference>
<feature type="transmembrane region" description="Helical" evidence="8">
    <location>
        <begin position="102"/>
        <end position="124"/>
    </location>
</feature>
<dbReference type="SUPFAM" id="SSF161070">
    <property type="entry name" value="SNF-like"/>
    <property type="match status" value="1"/>
</dbReference>
<accession>A0A0C2G5Z9</accession>
<evidence type="ECO:0008006" key="11">
    <source>
        <dbReference type="Google" id="ProtNLM"/>
    </source>
</evidence>